<dbReference type="GO" id="GO:0004038">
    <property type="term" value="F:allantoinase activity"/>
    <property type="evidence" value="ECO:0007669"/>
    <property type="project" value="TreeGrafter"/>
</dbReference>
<dbReference type="EMBL" id="QQAX01000020">
    <property type="protein sequence ID" value="RDI41305.1"/>
    <property type="molecule type" value="Genomic_DNA"/>
</dbReference>
<evidence type="ECO:0000256" key="4">
    <source>
        <dbReference type="ARBA" id="ARBA00022723"/>
    </source>
</evidence>
<evidence type="ECO:0000313" key="8">
    <source>
        <dbReference type="Proteomes" id="UP000254720"/>
    </source>
</evidence>
<keyword evidence="4" id="KW-0479">Metal-binding</keyword>
<dbReference type="InterPro" id="IPR032466">
    <property type="entry name" value="Metal_Hydrolase"/>
</dbReference>
<dbReference type="InterPro" id="IPR006680">
    <property type="entry name" value="Amidohydro-rel"/>
</dbReference>
<keyword evidence="8" id="KW-1185">Reference proteome</keyword>
<dbReference type="OrthoDB" id="5687299at2"/>
<organism evidence="7 8">
    <name type="scientific">Aquicella lusitana</name>
    <dbReference type="NCBI Taxonomy" id="254246"/>
    <lineage>
        <taxon>Bacteria</taxon>
        <taxon>Pseudomonadati</taxon>
        <taxon>Pseudomonadota</taxon>
        <taxon>Gammaproteobacteria</taxon>
        <taxon>Legionellales</taxon>
        <taxon>Coxiellaceae</taxon>
        <taxon>Aquicella</taxon>
    </lineage>
</organism>
<evidence type="ECO:0000259" key="6">
    <source>
        <dbReference type="Pfam" id="PF01979"/>
    </source>
</evidence>
<proteinExistence type="inferred from homology"/>
<gene>
    <name evidence="7" type="ORF">C8D86_1205</name>
</gene>
<dbReference type="NCBIfam" id="TIGR00857">
    <property type="entry name" value="pyrC_multi"/>
    <property type="match status" value="1"/>
</dbReference>
<dbReference type="SUPFAM" id="SSF51338">
    <property type="entry name" value="Composite domain of metallo-dependent hydrolases"/>
    <property type="match status" value="1"/>
</dbReference>
<dbReference type="Proteomes" id="UP000254720">
    <property type="component" value="Unassembled WGS sequence"/>
</dbReference>
<dbReference type="InterPro" id="IPR011059">
    <property type="entry name" value="Metal-dep_hydrolase_composite"/>
</dbReference>
<dbReference type="GO" id="GO:0006145">
    <property type="term" value="P:purine nucleobase catabolic process"/>
    <property type="evidence" value="ECO:0007669"/>
    <property type="project" value="TreeGrafter"/>
</dbReference>
<comment type="function">
    <text evidence="2">Catalyzes the reversible cyclization of carbamoyl aspartate to dihydroorotate.</text>
</comment>
<dbReference type="AlphaFoldDB" id="A0A370GBW6"/>
<comment type="caution">
    <text evidence="7">The sequence shown here is derived from an EMBL/GenBank/DDBJ whole genome shotgun (WGS) entry which is preliminary data.</text>
</comment>
<dbReference type="GO" id="GO:0005737">
    <property type="term" value="C:cytoplasm"/>
    <property type="evidence" value="ECO:0007669"/>
    <property type="project" value="TreeGrafter"/>
</dbReference>
<keyword evidence="5" id="KW-0378">Hydrolase</keyword>
<dbReference type="Pfam" id="PF01979">
    <property type="entry name" value="Amidohydro_1"/>
    <property type="match status" value="1"/>
</dbReference>
<dbReference type="PROSITE" id="PS00482">
    <property type="entry name" value="DIHYDROOROTASE_1"/>
    <property type="match status" value="1"/>
</dbReference>
<evidence type="ECO:0000256" key="1">
    <source>
        <dbReference type="ARBA" id="ARBA00001947"/>
    </source>
</evidence>
<dbReference type="PANTHER" id="PTHR43668:SF4">
    <property type="entry name" value="ALLANTOINASE"/>
    <property type="match status" value="1"/>
</dbReference>
<reference evidence="7 8" key="1">
    <citation type="submission" date="2018-07" db="EMBL/GenBank/DDBJ databases">
        <title>Genomic Encyclopedia of Type Strains, Phase IV (KMG-IV): sequencing the most valuable type-strain genomes for metagenomic binning, comparative biology and taxonomic classification.</title>
        <authorList>
            <person name="Goeker M."/>
        </authorList>
    </citation>
    <scope>NUCLEOTIDE SEQUENCE [LARGE SCALE GENOMIC DNA]</scope>
    <source>
        <strain evidence="7 8">DSM 16500</strain>
    </source>
</reference>
<accession>A0A370GBW6</accession>
<evidence type="ECO:0000256" key="3">
    <source>
        <dbReference type="ARBA" id="ARBA00010286"/>
    </source>
</evidence>
<name>A0A370GBW6_9COXI</name>
<dbReference type="PROSITE" id="PS00483">
    <property type="entry name" value="DIHYDROOROTASE_2"/>
    <property type="match status" value="1"/>
</dbReference>
<dbReference type="RefSeq" id="WP_114834939.1">
    <property type="nucleotide sequence ID" value="NZ_LR699114.1"/>
</dbReference>
<dbReference type="SUPFAM" id="SSF51556">
    <property type="entry name" value="Metallo-dependent hydrolases"/>
    <property type="match status" value="1"/>
</dbReference>
<protein>
    <submittedName>
        <fullName evidence="7">Dihydroorotase</fullName>
    </submittedName>
</protein>
<evidence type="ECO:0000256" key="2">
    <source>
        <dbReference type="ARBA" id="ARBA00002368"/>
    </source>
</evidence>
<dbReference type="Gene3D" id="2.30.40.10">
    <property type="entry name" value="Urease, subunit C, domain 1"/>
    <property type="match status" value="1"/>
</dbReference>
<feature type="domain" description="Amidohydrolase-related" evidence="6">
    <location>
        <begin position="34"/>
        <end position="352"/>
    </location>
</feature>
<sequence length="404" mass="45010">MTIIKDIKTYQGNTIDLVLADNKDHIIQADGLTALPAVIDPHVHFRTPGMEYKEDWRTGAKAAIRGGCTTVFDMPNTKPPTITQSLLDEKKALIDRQLKEAGIPLRYKLFFGADKGHLDEIANIEKDCVGIKVFMGCSTGNLVIDDDESLHAVFSLAAKHHMLVAVHAEDEHLIRERKANYQGEWNYPVHSVIRNIDVAAKAVEKAIALTKRYGTRLYILHVSSAEEVALIKTAKQAGLPVFAETTPHHLFFDTTLYDVLAGKAVVNPPLRDPRHREHLFAAIHEKVIDTIGSDHAPHTPDEKALPYGECPSGMPGIEFMLPMLLNACSRDLLNLDEVVALTSANARHIFHMPPSDDWVLVNLGETRTVERTESKCGWSPYMGLTLKGWPVYTILKDTCYKVNN</sequence>
<dbReference type="Gene3D" id="3.20.20.140">
    <property type="entry name" value="Metal-dependent hydrolases"/>
    <property type="match status" value="1"/>
</dbReference>
<evidence type="ECO:0000313" key="7">
    <source>
        <dbReference type="EMBL" id="RDI41305.1"/>
    </source>
</evidence>
<comment type="cofactor">
    <cofactor evidence="1">
        <name>Zn(2+)</name>
        <dbReference type="ChEBI" id="CHEBI:29105"/>
    </cofactor>
</comment>
<dbReference type="PANTHER" id="PTHR43668">
    <property type="entry name" value="ALLANTOINASE"/>
    <property type="match status" value="1"/>
</dbReference>
<dbReference type="GO" id="GO:0046872">
    <property type="term" value="F:metal ion binding"/>
    <property type="evidence" value="ECO:0007669"/>
    <property type="project" value="UniProtKB-KW"/>
</dbReference>
<evidence type="ECO:0000256" key="5">
    <source>
        <dbReference type="ARBA" id="ARBA00022801"/>
    </source>
</evidence>
<comment type="similarity">
    <text evidence="3">Belongs to the metallo-dependent hydrolases superfamily. DHOase family. Class I DHOase subfamily.</text>
</comment>
<dbReference type="InterPro" id="IPR002195">
    <property type="entry name" value="Dihydroorotase_CS"/>
</dbReference>
<dbReference type="InterPro" id="IPR050138">
    <property type="entry name" value="DHOase/Allantoinase_Hydrolase"/>
</dbReference>